<proteinExistence type="predicted"/>
<feature type="non-terminal residue" evidence="1">
    <location>
        <position position="1"/>
    </location>
</feature>
<evidence type="ECO:0000313" key="2">
    <source>
        <dbReference type="Proteomes" id="UP000789920"/>
    </source>
</evidence>
<organism evidence="1 2">
    <name type="scientific">Racocetra persica</name>
    <dbReference type="NCBI Taxonomy" id="160502"/>
    <lineage>
        <taxon>Eukaryota</taxon>
        <taxon>Fungi</taxon>
        <taxon>Fungi incertae sedis</taxon>
        <taxon>Mucoromycota</taxon>
        <taxon>Glomeromycotina</taxon>
        <taxon>Glomeromycetes</taxon>
        <taxon>Diversisporales</taxon>
        <taxon>Gigasporaceae</taxon>
        <taxon>Racocetra</taxon>
    </lineage>
</organism>
<reference evidence="1" key="1">
    <citation type="submission" date="2021-06" db="EMBL/GenBank/DDBJ databases">
        <authorList>
            <person name="Kallberg Y."/>
            <person name="Tangrot J."/>
            <person name="Rosling A."/>
        </authorList>
    </citation>
    <scope>NUCLEOTIDE SEQUENCE</scope>
    <source>
        <strain evidence="1">MA461A</strain>
    </source>
</reference>
<dbReference type="EMBL" id="CAJVQC010009154">
    <property type="protein sequence ID" value="CAG8601135.1"/>
    <property type="molecule type" value="Genomic_DNA"/>
</dbReference>
<gene>
    <name evidence="1" type="ORF">RPERSI_LOCUS5924</name>
</gene>
<name>A0ACA9MVG4_9GLOM</name>
<dbReference type="Proteomes" id="UP000789920">
    <property type="component" value="Unassembled WGS sequence"/>
</dbReference>
<comment type="caution">
    <text evidence="1">The sequence shown here is derived from an EMBL/GenBank/DDBJ whole genome shotgun (WGS) entry which is preliminary data.</text>
</comment>
<evidence type="ECO:0000313" key="1">
    <source>
        <dbReference type="EMBL" id="CAG8601135.1"/>
    </source>
</evidence>
<protein>
    <submittedName>
        <fullName evidence="1">29525_t:CDS:1</fullName>
    </submittedName>
</protein>
<keyword evidence="2" id="KW-1185">Reference proteome</keyword>
<accession>A0ACA9MVG4</accession>
<sequence>SSSKRQKLADNGDQRIEQPIKKIISDEEDDLEDDFSHEKTSVHDSDYLNESTTQKTSHIATSSGEVHDPDYLNESTTKKILHTATSSTSRGQDTATVLSSSSSSARMVTSTATSHKDSEDDFERRDAFTELQNASNEFEVALWVAHHPSVLNLANTIHDAMKAKITDNKVSLNTTNPYNTMLNRPEIDKEECKALFLRTRNNTTELYKELIIKVCKIKKSDYRLGTLAKDMGYWFDSYRYKLYVAISSLADEFSETYDQEEIPSIGELSDFITDDVWKQVLKLHLKATDLPALKNDPEMFNKLGTFVRQAVRNVLIAQKNEQNIRSAIRKCDKITIDLKIPTKIGIVKTLPVRELLNL</sequence>